<dbReference type="AlphaFoldDB" id="A0A498QMF2"/>
<organism evidence="1 2">
    <name type="scientific">Mycobacterium innocens</name>
    <dbReference type="NCBI Taxonomy" id="2341083"/>
    <lineage>
        <taxon>Bacteria</taxon>
        <taxon>Bacillati</taxon>
        <taxon>Actinomycetota</taxon>
        <taxon>Actinomycetes</taxon>
        <taxon>Mycobacteriales</taxon>
        <taxon>Mycobacteriaceae</taxon>
        <taxon>Mycobacterium</taxon>
    </lineage>
</organism>
<dbReference type="RefSeq" id="WP_075542784.1">
    <property type="nucleotide sequence ID" value="NZ_UPHQ01000342.1"/>
</dbReference>
<name>A0A498QMF2_9MYCO</name>
<evidence type="ECO:0000313" key="2">
    <source>
        <dbReference type="Proteomes" id="UP000267289"/>
    </source>
</evidence>
<evidence type="ECO:0008006" key="3">
    <source>
        <dbReference type="Google" id="ProtNLM"/>
    </source>
</evidence>
<keyword evidence="2" id="KW-1185">Reference proteome</keyword>
<dbReference type="Proteomes" id="UP000267289">
    <property type="component" value="Unassembled WGS sequence"/>
</dbReference>
<reference evidence="1 2" key="1">
    <citation type="submission" date="2018-09" db="EMBL/GenBank/DDBJ databases">
        <authorList>
            <person name="Tagini F."/>
        </authorList>
    </citation>
    <scope>NUCLEOTIDE SEQUENCE [LARGE SCALE GENOMIC DNA]</scope>
    <source>
        <strain evidence="1 2">MK13</strain>
    </source>
</reference>
<dbReference type="EMBL" id="UPHQ01000342">
    <property type="protein sequence ID" value="VBA47247.1"/>
    <property type="molecule type" value="Genomic_DNA"/>
</dbReference>
<protein>
    <recommendedName>
        <fullName evidence="3">AttH domain-containing protein</fullName>
    </recommendedName>
</protein>
<dbReference type="OrthoDB" id="4578687at2"/>
<accession>A0A498QMF2</accession>
<proteinExistence type="predicted"/>
<gene>
    <name evidence="1" type="ORF">LAUMK13_05783</name>
</gene>
<evidence type="ECO:0000313" key="1">
    <source>
        <dbReference type="EMBL" id="VBA47247.1"/>
    </source>
</evidence>
<sequence length="338" mass="37219">MSTVVTLGDLGFATSVACYEPQLAMHRPTERPFGLTEQSWYIYGGWRDESGALHAIERKFCGPMTAGLWLMNTRSGQARLAPESLQTVRGEVRREFSGAEHRMHGSLLGKAGGAPEEGLDLRLTPGALAWREGQILELQGDLAGPGIQIGALDHENPFFYTSELYIASGTVLGEKVQGFVFIDHGYWPHGFDWKEWRIFNGAQLSWTAFATEFENGEVEWGQLAIGRGGFNFAAVADRQGPVVMDVGTDGGVDPDPEDWAQRIGYRSHDGRTWVFSMEPGGQLSQFSAARWGGYRAQAGHVARVGEDRPVKVAFAWGESFMERFREEGIGSVDALLGR</sequence>